<organism evidence="1 2">
    <name type="scientific">Triticum urartu</name>
    <name type="common">Red wild einkorn</name>
    <name type="synonym">Crithodium urartu</name>
    <dbReference type="NCBI Taxonomy" id="4572"/>
    <lineage>
        <taxon>Eukaryota</taxon>
        <taxon>Viridiplantae</taxon>
        <taxon>Streptophyta</taxon>
        <taxon>Embryophyta</taxon>
        <taxon>Tracheophyta</taxon>
        <taxon>Spermatophyta</taxon>
        <taxon>Magnoliopsida</taxon>
        <taxon>Liliopsida</taxon>
        <taxon>Poales</taxon>
        <taxon>Poaceae</taxon>
        <taxon>BOP clade</taxon>
        <taxon>Pooideae</taxon>
        <taxon>Triticodae</taxon>
        <taxon>Triticeae</taxon>
        <taxon>Triticinae</taxon>
        <taxon>Triticum</taxon>
    </lineage>
</organism>
<evidence type="ECO:0000313" key="1">
    <source>
        <dbReference type="EnsemblPlants" id="TuG1812G0500005426.01.T01.cds283235"/>
    </source>
</evidence>
<dbReference type="AlphaFoldDB" id="A0A8R7QMI7"/>
<dbReference type="Proteomes" id="UP000015106">
    <property type="component" value="Chromosome 5"/>
</dbReference>
<dbReference type="Gramene" id="TuG1812G0500005426.01.T01">
    <property type="protein sequence ID" value="TuG1812G0500005426.01.T01.cds283235"/>
    <property type="gene ID" value="TuG1812G0500005426.01"/>
</dbReference>
<evidence type="ECO:0000313" key="2">
    <source>
        <dbReference type="Proteomes" id="UP000015106"/>
    </source>
</evidence>
<reference evidence="2" key="1">
    <citation type="journal article" date="2013" name="Nature">
        <title>Draft genome of the wheat A-genome progenitor Triticum urartu.</title>
        <authorList>
            <person name="Ling H.Q."/>
            <person name="Zhao S."/>
            <person name="Liu D."/>
            <person name="Wang J."/>
            <person name="Sun H."/>
            <person name="Zhang C."/>
            <person name="Fan H."/>
            <person name="Li D."/>
            <person name="Dong L."/>
            <person name="Tao Y."/>
            <person name="Gao C."/>
            <person name="Wu H."/>
            <person name="Li Y."/>
            <person name="Cui Y."/>
            <person name="Guo X."/>
            <person name="Zheng S."/>
            <person name="Wang B."/>
            <person name="Yu K."/>
            <person name="Liang Q."/>
            <person name="Yang W."/>
            <person name="Lou X."/>
            <person name="Chen J."/>
            <person name="Feng M."/>
            <person name="Jian J."/>
            <person name="Zhang X."/>
            <person name="Luo G."/>
            <person name="Jiang Y."/>
            <person name="Liu J."/>
            <person name="Wang Z."/>
            <person name="Sha Y."/>
            <person name="Zhang B."/>
            <person name="Wu H."/>
            <person name="Tang D."/>
            <person name="Shen Q."/>
            <person name="Xue P."/>
            <person name="Zou S."/>
            <person name="Wang X."/>
            <person name="Liu X."/>
            <person name="Wang F."/>
            <person name="Yang Y."/>
            <person name="An X."/>
            <person name="Dong Z."/>
            <person name="Zhang K."/>
            <person name="Zhang X."/>
            <person name="Luo M.C."/>
            <person name="Dvorak J."/>
            <person name="Tong Y."/>
            <person name="Wang J."/>
            <person name="Yang H."/>
            <person name="Li Z."/>
            <person name="Wang D."/>
            <person name="Zhang A."/>
            <person name="Wang J."/>
        </authorList>
    </citation>
    <scope>NUCLEOTIDE SEQUENCE</scope>
    <source>
        <strain evidence="2">cv. G1812</strain>
    </source>
</reference>
<dbReference type="EnsemblPlants" id="TuG1812G0500005426.01.T01">
    <property type="protein sequence ID" value="TuG1812G0500005426.01.T01.cds283235"/>
    <property type="gene ID" value="TuG1812G0500005426.01"/>
</dbReference>
<sequence>MVLLIFRGEEADASVGKYSSVFNHFTASIQFSTFCSFLHPFS</sequence>
<reference evidence="1" key="2">
    <citation type="submission" date="2018-03" db="EMBL/GenBank/DDBJ databases">
        <title>The Triticum urartu genome reveals the dynamic nature of wheat genome evolution.</title>
        <authorList>
            <person name="Ling H."/>
            <person name="Ma B."/>
            <person name="Shi X."/>
            <person name="Liu H."/>
            <person name="Dong L."/>
            <person name="Sun H."/>
            <person name="Cao Y."/>
            <person name="Gao Q."/>
            <person name="Zheng S."/>
            <person name="Li Y."/>
            <person name="Yu Y."/>
            <person name="Du H."/>
            <person name="Qi M."/>
            <person name="Li Y."/>
            <person name="Yu H."/>
            <person name="Cui Y."/>
            <person name="Wang N."/>
            <person name="Chen C."/>
            <person name="Wu H."/>
            <person name="Zhao Y."/>
            <person name="Zhang J."/>
            <person name="Li Y."/>
            <person name="Zhou W."/>
            <person name="Zhang B."/>
            <person name="Hu W."/>
            <person name="Eijk M."/>
            <person name="Tang J."/>
            <person name="Witsenboer H."/>
            <person name="Zhao S."/>
            <person name="Li Z."/>
            <person name="Zhang A."/>
            <person name="Wang D."/>
            <person name="Liang C."/>
        </authorList>
    </citation>
    <scope>NUCLEOTIDE SEQUENCE [LARGE SCALE GENOMIC DNA]</scope>
    <source>
        <strain evidence="1">cv. G1812</strain>
    </source>
</reference>
<reference evidence="1" key="3">
    <citation type="submission" date="2022-06" db="UniProtKB">
        <authorList>
            <consortium name="EnsemblPlants"/>
        </authorList>
    </citation>
    <scope>IDENTIFICATION</scope>
</reference>
<accession>A0A8R7QMI7</accession>
<protein>
    <submittedName>
        <fullName evidence="1">Uncharacterized protein</fullName>
    </submittedName>
</protein>
<keyword evidence="2" id="KW-1185">Reference proteome</keyword>
<proteinExistence type="predicted"/>
<name>A0A8R7QMI7_TRIUA</name>